<evidence type="ECO:0000313" key="2">
    <source>
        <dbReference type="EMBL" id="SEK50315.1"/>
    </source>
</evidence>
<evidence type="ECO:0000259" key="1">
    <source>
        <dbReference type="Pfam" id="PF02627"/>
    </source>
</evidence>
<gene>
    <name evidence="2" type="ORF">SAMN05444583_102138</name>
</gene>
<dbReference type="GO" id="GO:0051920">
    <property type="term" value="F:peroxiredoxin activity"/>
    <property type="evidence" value="ECO:0007669"/>
    <property type="project" value="InterPro"/>
</dbReference>
<accession>A0A1H7HQ18</accession>
<dbReference type="InterPro" id="IPR010195">
    <property type="entry name" value="Uncharacterised_peroxidase-rel"/>
</dbReference>
<dbReference type="NCBIfam" id="TIGR01926">
    <property type="entry name" value="peroxid_rel"/>
    <property type="match status" value="1"/>
</dbReference>
<evidence type="ECO:0000313" key="3">
    <source>
        <dbReference type="Proteomes" id="UP000198677"/>
    </source>
</evidence>
<dbReference type="OrthoDB" id="3667834at2"/>
<keyword evidence="2" id="KW-0560">Oxidoreductase</keyword>
<proteinExistence type="predicted"/>
<dbReference type="SUPFAM" id="SSF69118">
    <property type="entry name" value="AhpD-like"/>
    <property type="match status" value="1"/>
</dbReference>
<dbReference type="RefSeq" id="WP_072750491.1">
    <property type="nucleotide sequence ID" value="NZ_FOAW01000002.1"/>
</dbReference>
<keyword evidence="3" id="KW-1185">Reference proteome</keyword>
<organism evidence="2 3">
    <name type="scientific">Rhodococcus maanshanensis</name>
    <dbReference type="NCBI Taxonomy" id="183556"/>
    <lineage>
        <taxon>Bacteria</taxon>
        <taxon>Bacillati</taxon>
        <taxon>Actinomycetota</taxon>
        <taxon>Actinomycetes</taxon>
        <taxon>Mycobacteriales</taxon>
        <taxon>Nocardiaceae</taxon>
        <taxon>Rhodococcus</taxon>
    </lineage>
</organism>
<dbReference type="NCBIfam" id="TIGR00778">
    <property type="entry name" value="ahpD_dom"/>
    <property type="match status" value="1"/>
</dbReference>
<protein>
    <submittedName>
        <fullName evidence="2">Alkylhydroperoxidase domain protein, Avi_7169 family</fullName>
    </submittedName>
</protein>
<feature type="domain" description="Carboxymuconolactone decarboxylase-like" evidence="1">
    <location>
        <begin position="66"/>
        <end position="142"/>
    </location>
</feature>
<name>A0A1H7HQ18_9NOCA</name>
<dbReference type="Gene3D" id="1.20.1290.10">
    <property type="entry name" value="AhpD-like"/>
    <property type="match status" value="1"/>
</dbReference>
<dbReference type="InterPro" id="IPR029032">
    <property type="entry name" value="AhpD-like"/>
</dbReference>
<dbReference type="PANTHER" id="PTHR35446">
    <property type="entry name" value="SI:CH211-175M2.5"/>
    <property type="match status" value="1"/>
</dbReference>
<dbReference type="Proteomes" id="UP000198677">
    <property type="component" value="Unassembled WGS sequence"/>
</dbReference>
<dbReference type="EMBL" id="FOAW01000002">
    <property type="protein sequence ID" value="SEK50315.1"/>
    <property type="molecule type" value="Genomic_DNA"/>
</dbReference>
<reference evidence="3" key="1">
    <citation type="submission" date="2016-10" db="EMBL/GenBank/DDBJ databases">
        <authorList>
            <person name="Varghese N."/>
            <person name="Submissions S."/>
        </authorList>
    </citation>
    <scope>NUCLEOTIDE SEQUENCE [LARGE SCALE GENOMIC DNA]</scope>
    <source>
        <strain evidence="3">DSM 44675</strain>
    </source>
</reference>
<keyword evidence="2" id="KW-0575">Peroxidase</keyword>
<dbReference type="InterPro" id="IPR004675">
    <property type="entry name" value="AhpD_core"/>
</dbReference>
<sequence>MTEVREVEQHRRPGGFTQDQLDWVPWLEPIRLEDATEEQRPHLEGFRGESPYFRLLARDPEVLGERSANDKEIFYGRGGLARTERELAATATSRHNGCVYCTSVHARFTAELSKRPTDVQKILDEGVTARVDERWDAVVDFAAALAAQPPRADADHLARLRAVGFTAEEIGDLVLATASFSWANRLMLSLGEPEVPARAV</sequence>
<dbReference type="AlphaFoldDB" id="A0A1H7HQ18"/>
<dbReference type="InterPro" id="IPR003779">
    <property type="entry name" value="CMD-like"/>
</dbReference>
<dbReference type="Pfam" id="PF02627">
    <property type="entry name" value="CMD"/>
    <property type="match status" value="1"/>
</dbReference>
<dbReference type="PANTHER" id="PTHR35446:SF2">
    <property type="entry name" value="CARBOXYMUCONOLACTONE DECARBOXYLASE-LIKE DOMAIN-CONTAINING PROTEIN"/>
    <property type="match status" value="1"/>
</dbReference>